<evidence type="ECO:0000256" key="1">
    <source>
        <dbReference type="SAM" id="SignalP"/>
    </source>
</evidence>
<organism evidence="2 3">
    <name type="scientific">Mycena metata</name>
    <dbReference type="NCBI Taxonomy" id="1033252"/>
    <lineage>
        <taxon>Eukaryota</taxon>
        <taxon>Fungi</taxon>
        <taxon>Dikarya</taxon>
        <taxon>Basidiomycota</taxon>
        <taxon>Agaricomycotina</taxon>
        <taxon>Agaricomycetes</taxon>
        <taxon>Agaricomycetidae</taxon>
        <taxon>Agaricales</taxon>
        <taxon>Marasmiineae</taxon>
        <taxon>Mycenaceae</taxon>
        <taxon>Mycena</taxon>
    </lineage>
</organism>
<dbReference type="EMBL" id="JARKIB010000094">
    <property type="protein sequence ID" value="KAJ7742526.1"/>
    <property type="molecule type" value="Genomic_DNA"/>
</dbReference>
<dbReference type="Proteomes" id="UP001215598">
    <property type="component" value="Unassembled WGS sequence"/>
</dbReference>
<feature type="chain" id="PRO_5042131227" evidence="1">
    <location>
        <begin position="23"/>
        <end position="144"/>
    </location>
</feature>
<keyword evidence="3" id="KW-1185">Reference proteome</keyword>
<sequence length="144" mass="15429">MLPPSLLFFLAGLSAFSVLAASATSETRPGTNGALETRTVIEGLLVARTYPQGYGLCGNGDCCPAGGACSTKGWRWNLGVRLRPRNGSWCYGTEGNHKVEKRRMVAITRDVARPERNVVLAEAVVLRARTAMSSMGSKAVVRMV</sequence>
<evidence type="ECO:0000313" key="2">
    <source>
        <dbReference type="EMBL" id="KAJ7742526.1"/>
    </source>
</evidence>
<gene>
    <name evidence="2" type="ORF">B0H16DRAFT_1463982</name>
</gene>
<feature type="non-terminal residue" evidence="2">
    <location>
        <position position="1"/>
    </location>
</feature>
<reference evidence="2" key="1">
    <citation type="submission" date="2023-03" db="EMBL/GenBank/DDBJ databases">
        <title>Massive genome expansion in bonnet fungi (Mycena s.s.) driven by repeated elements and novel gene families across ecological guilds.</title>
        <authorList>
            <consortium name="Lawrence Berkeley National Laboratory"/>
            <person name="Harder C.B."/>
            <person name="Miyauchi S."/>
            <person name="Viragh M."/>
            <person name="Kuo A."/>
            <person name="Thoen E."/>
            <person name="Andreopoulos B."/>
            <person name="Lu D."/>
            <person name="Skrede I."/>
            <person name="Drula E."/>
            <person name="Henrissat B."/>
            <person name="Morin E."/>
            <person name="Kohler A."/>
            <person name="Barry K."/>
            <person name="LaButti K."/>
            <person name="Morin E."/>
            <person name="Salamov A."/>
            <person name="Lipzen A."/>
            <person name="Mereny Z."/>
            <person name="Hegedus B."/>
            <person name="Baldrian P."/>
            <person name="Stursova M."/>
            <person name="Weitz H."/>
            <person name="Taylor A."/>
            <person name="Grigoriev I.V."/>
            <person name="Nagy L.G."/>
            <person name="Martin F."/>
            <person name="Kauserud H."/>
        </authorList>
    </citation>
    <scope>NUCLEOTIDE SEQUENCE</scope>
    <source>
        <strain evidence="2">CBHHK182m</strain>
    </source>
</reference>
<protein>
    <submittedName>
        <fullName evidence="2">Uncharacterized protein</fullName>
    </submittedName>
</protein>
<accession>A0AAD7IIT5</accession>
<proteinExistence type="predicted"/>
<dbReference type="AlphaFoldDB" id="A0AAD7IIT5"/>
<comment type="caution">
    <text evidence="2">The sequence shown here is derived from an EMBL/GenBank/DDBJ whole genome shotgun (WGS) entry which is preliminary data.</text>
</comment>
<name>A0AAD7IIT5_9AGAR</name>
<keyword evidence="1" id="KW-0732">Signal</keyword>
<feature type="signal peptide" evidence="1">
    <location>
        <begin position="1"/>
        <end position="22"/>
    </location>
</feature>
<evidence type="ECO:0000313" key="3">
    <source>
        <dbReference type="Proteomes" id="UP001215598"/>
    </source>
</evidence>